<dbReference type="SUPFAM" id="SSF52833">
    <property type="entry name" value="Thioredoxin-like"/>
    <property type="match status" value="1"/>
</dbReference>
<evidence type="ECO:0000256" key="2">
    <source>
        <dbReference type="ARBA" id="ARBA00022748"/>
    </source>
</evidence>
<accession>A0A4R5TSZ6</accession>
<dbReference type="InterPro" id="IPR036249">
    <property type="entry name" value="Thioredoxin-like_sf"/>
</dbReference>
<evidence type="ECO:0000256" key="5">
    <source>
        <dbReference type="SAM" id="SignalP"/>
    </source>
</evidence>
<evidence type="ECO:0000256" key="3">
    <source>
        <dbReference type="ARBA" id="ARBA00023284"/>
    </source>
</evidence>
<dbReference type="PANTHER" id="PTHR42852:SF17">
    <property type="entry name" value="THIOREDOXIN-LIKE PROTEIN HI_1115"/>
    <property type="match status" value="1"/>
</dbReference>
<feature type="chain" id="PRO_5020713780" evidence="5">
    <location>
        <begin position="28"/>
        <end position="191"/>
    </location>
</feature>
<feature type="signal peptide" evidence="5">
    <location>
        <begin position="1"/>
        <end position="27"/>
    </location>
</feature>
<keyword evidence="8" id="KW-1185">Reference proteome</keyword>
<dbReference type="GO" id="GO:0030313">
    <property type="term" value="C:cell envelope"/>
    <property type="evidence" value="ECO:0007669"/>
    <property type="project" value="UniProtKB-SubCell"/>
</dbReference>
<dbReference type="EMBL" id="SMTF01000006">
    <property type="protein sequence ID" value="TDK23820.1"/>
    <property type="molecule type" value="Genomic_DNA"/>
</dbReference>
<dbReference type="InterPro" id="IPR013766">
    <property type="entry name" value="Thioredoxin_domain"/>
</dbReference>
<evidence type="ECO:0000256" key="1">
    <source>
        <dbReference type="ARBA" id="ARBA00004196"/>
    </source>
</evidence>
<dbReference type="InterPro" id="IPR013740">
    <property type="entry name" value="Redoxin"/>
</dbReference>
<dbReference type="InterPro" id="IPR050553">
    <property type="entry name" value="Thioredoxin_ResA/DsbE_sf"/>
</dbReference>
<dbReference type="Gene3D" id="3.40.30.10">
    <property type="entry name" value="Glutaredoxin"/>
    <property type="match status" value="1"/>
</dbReference>
<dbReference type="CDD" id="cd02966">
    <property type="entry name" value="TlpA_like_family"/>
    <property type="match status" value="1"/>
</dbReference>
<comment type="subcellular location">
    <subcellularLocation>
        <location evidence="1">Cell envelope</location>
    </subcellularLocation>
</comment>
<comment type="caution">
    <text evidence="7">The sequence shown here is derived from an EMBL/GenBank/DDBJ whole genome shotgun (WGS) entry which is preliminary data.</text>
</comment>
<feature type="region of interest" description="Disordered" evidence="4">
    <location>
        <begin position="171"/>
        <end position="191"/>
    </location>
</feature>
<dbReference type="InterPro" id="IPR017937">
    <property type="entry name" value="Thioredoxin_CS"/>
</dbReference>
<dbReference type="Proteomes" id="UP000294796">
    <property type="component" value="Unassembled WGS sequence"/>
</dbReference>
<organism evidence="7 8">
    <name type="scientific">Luteimonas aestuarii</name>
    <dbReference type="NCBI Taxonomy" id="453837"/>
    <lineage>
        <taxon>Bacteria</taxon>
        <taxon>Pseudomonadati</taxon>
        <taxon>Pseudomonadota</taxon>
        <taxon>Gammaproteobacteria</taxon>
        <taxon>Lysobacterales</taxon>
        <taxon>Lysobacteraceae</taxon>
        <taxon>Luteimonas</taxon>
    </lineage>
</organism>
<evidence type="ECO:0000256" key="4">
    <source>
        <dbReference type="SAM" id="MobiDB-lite"/>
    </source>
</evidence>
<evidence type="ECO:0000313" key="7">
    <source>
        <dbReference type="EMBL" id="TDK23820.1"/>
    </source>
</evidence>
<keyword evidence="2" id="KW-0201">Cytochrome c-type biogenesis</keyword>
<evidence type="ECO:0000313" key="8">
    <source>
        <dbReference type="Proteomes" id="UP000294796"/>
    </source>
</evidence>
<dbReference type="PANTHER" id="PTHR42852">
    <property type="entry name" value="THIOL:DISULFIDE INTERCHANGE PROTEIN DSBE"/>
    <property type="match status" value="1"/>
</dbReference>
<keyword evidence="5" id="KW-0732">Signal</keyword>
<dbReference type="AlphaFoldDB" id="A0A4R5TSZ6"/>
<dbReference type="GO" id="GO:0017004">
    <property type="term" value="P:cytochrome complex assembly"/>
    <property type="evidence" value="ECO:0007669"/>
    <property type="project" value="UniProtKB-KW"/>
</dbReference>
<gene>
    <name evidence="7" type="ORF">E2F46_09835</name>
</gene>
<dbReference type="PROSITE" id="PS00194">
    <property type="entry name" value="THIOREDOXIN_1"/>
    <property type="match status" value="1"/>
</dbReference>
<name>A0A4R5TSZ6_9GAMM</name>
<evidence type="ECO:0000259" key="6">
    <source>
        <dbReference type="PROSITE" id="PS51352"/>
    </source>
</evidence>
<proteinExistence type="predicted"/>
<keyword evidence="3" id="KW-0676">Redox-active center</keyword>
<dbReference type="GO" id="GO:0015036">
    <property type="term" value="F:disulfide oxidoreductase activity"/>
    <property type="evidence" value="ECO:0007669"/>
    <property type="project" value="UniProtKB-ARBA"/>
</dbReference>
<reference evidence="7 8" key="1">
    <citation type="submission" date="2019-03" db="EMBL/GenBank/DDBJ databases">
        <title>Luteimonas zhaokaii sp.nov., isolated from the rectal contents of Plateau pika in Yushu, Qinghai Province, China.</title>
        <authorList>
            <person name="Zhang G."/>
        </authorList>
    </citation>
    <scope>NUCLEOTIDE SEQUENCE [LARGE SCALE GENOMIC DNA]</scope>
    <source>
        <strain evidence="7 8">B9</strain>
    </source>
</reference>
<dbReference type="OrthoDB" id="9796554at2"/>
<protein>
    <submittedName>
        <fullName evidence="7">TlpA family protein disulfide reductase</fullName>
    </submittedName>
</protein>
<dbReference type="PROSITE" id="PS51352">
    <property type="entry name" value="THIOREDOXIN_2"/>
    <property type="match status" value="1"/>
</dbReference>
<sequence>MGRMRWIVGAMAVALGMAALHAMPALASPDVGEVPPDYLGKTPKGEEIRISEHRGKVLVVTFWASWCPHCRRQFPVLDALQQHIDPSQLRVVVVNFKEDTPTYRAILRQARDSAVTWTHDRSGAVSDAYGVNSVPHTFVIDKAGLVANVSRGYSADSIQAFGAVIDELLAEPPPNEDPPAAEPVASFAPGA</sequence>
<dbReference type="Pfam" id="PF08534">
    <property type="entry name" value="Redoxin"/>
    <property type="match status" value="1"/>
</dbReference>
<feature type="domain" description="Thioredoxin" evidence="6">
    <location>
        <begin position="29"/>
        <end position="170"/>
    </location>
</feature>
<feature type="compositionally biased region" description="Pro residues" evidence="4">
    <location>
        <begin position="171"/>
        <end position="181"/>
    </location>
</feature>